<keyword evidence="11 15" id="KW-0067">ATP-binding</keyword>
<comment type="pathway">
    <text evidence="2 15">Cofactor biosynthesis; FAD biosynthesis; FAD from FMN: step 1/1.</text>
</comment>
<dbReference type="Gene3D" id="3.40.50.620">
    <property type="entry name" value="HUPs"/>
    <property type="match status" value="1"/>
</dbReference>
<dbReference type="GO" id="GO:0009231">
    <property type="term" value="P:riboflavin biosynthetic process"/>
    <property type="evidence" value="ECO:0007669"/>
    <property type="project" value="InterPro"/>
</dbReference>
<comment type="catalytic activity">
    <reaction evidence="14 15">
        <text>FMN + ATP + H(+) = FAD + diphosphate</text>
        <dbReference type="Rhea" id="RHEA:17237"/>
        <dbReference type="ChEBI" id="CHEBI:15378"/>
        <dbReference type="ChEBI" id="CHEBI:30616"/>
        <dbReference type="ChEBI" id="CHEBI:33019"/>
        <dbReference type="ChEBI" id="CHEBI:57692"/>
        <dbReference type="ChEBI" id="CHEBI:58210"/>
        <dbReference type="EC" id="2.7.7.2"/>
    </reaction>
</comment>
<keyword evidence="19" id="KW-1185">Reference proteome</keyword>
<evidence type="ECO:0000256" key="13">
    <source>
        <dbReference type="ARBA" id="ARBA00047880"/>
    </source>
</evidence>
<dbReference type="EC" id="2.7.7.2" evidence="15"/>
<dbReference type="InterPro" id="IPR023465">
    <property type="entry name" value="Riboflavin_kinase_dom_sf"/>
</dbReference>
<keyword evidence="4 15" id="KW-0285">Flavoprotein</keyword>
<dbReference type="SUPFAM" id="SSF52374">
    <property type="entry name" value="Nucleotidylyl transferase"/>
    <property type="match status" value="1"/>
</dbReference>
<evidence type="ECO:0000313" key="18">
    <source>
        <dbReference type="EMBL" id="RYB03325.1"/>
    </source>
</evidence>
<dbReference type="FunFam" id="2.40.30.30:FF:000003">
    <property type="entry name" value="Riboflavin biosynthesis protein"/>
    <property type="match status" value="1"/>
</dbReference>
<dbReference type="PIRSF" id="PIRSF004491">
    <property type="entry name" value="FAD_Synth"/>
    <property type="match status" value="1"/>
</dbReference>
<dbReference type="GO" id="GO:0008531">
    <property type="term" value="F:riboflavin kinase activity"/>
    <property type="evidence" value="ECO:0007669"/>
    <property type="project" value="UniProtKB-UniRule"/>
</dbReference>
<keyword evidence="8 15" id="KW-0547">Nucleotide-binding</keyword>
<keyword evidence="7 15" id="KW-0548">Nucleotidyltransferase</keyword>
<keyword evidence="9 15" id="KW-0418">Kinase</keyword>
<evidence type="ECO:0000256" key="11">
    <source>
        <dbReference type="ARBA" id="ARBA00022840"/>
    </source>
</evidence>
<evidence type="ECO:0000256" key="9">
    <source>
        <dbReference type="ARBA" id="ARBA00022777"/>
    </source>
</evidence>
<evidence type="ECO:0000256" key="3">
    <source>
        <dbReference type="ARBA" id="ARBA00005201"/>
    </source>
</evidence>
<keyword evidence="6 15" id="KW-0808">Transferase</keyword>
<accession>A0A4Q2R958</accession>
<dbReference type="NCBIfam" id="NF004160">
    <property type="entry name" value="PRK05627.1-3"/>
    <property type="match status" value="1"/>
</dbReference>
<dbReference type="Pfam" id="PF01687">
    <property type="entry name" value="Flavokinase"/>
    <property type="match status" value="1"/>
</dbReference>
<evidence type="ECO:0000259" key="17">
    <source>
        <dbReference type="SMART" id="SM00904"/>
    </source>
</evidence>
<reference evidence="18 19" key="1">
    <citation type="submission" date="2018-09" db="EMBL/GenBank/DDBJ databases">
        <authorList>
            <person name="Grouzdev D.S."/>
            <person name="Krutkina M.S."/>
        </authorList>
    </citation>
    <scope>NUCLEOTIDE SEQUENCE [LARGE SCALE GENOMIC DNA]</scope>
    <source>
        <strain evidence="18 19">RmlP001</strain>
    </source>
</reference>
<evidence type="ECO:0000256" key="5">
    <source>
        <dbReference type="ARBA" id="ARBA00022643"/>
    </source>
</evidence>
<dbReference type="UniPathway" id="UPA00277">
    <property type="reaction ID" value="UER00407"/>
</dbReference>
<feature type="domain" description="Riboflavin kinase" evidence="17">
    <location>
        <begin position="231"/>
        <end position="354"/>
    </location>
</feature>
<dbReference type="InterPro" id="IPR015864">
    <property type="entry name" value="FAD_synthase"/>
</dbReference>
<evidence type="ECO:0000256" key="4">
    <source>
        <dbReference type="ARBA" id="ARBA00022630"/>
    </source>
</evidence>
<reference evidence="18 19" key="2">
    <citation type="submission" date="2019-02" db="EMBL/GenBank/DDBJ databases">
        <title>'Lichenibacterium ramalinii' gen. nov. sp. nov., 'Lichenibacterium minor' gen. nov. sp. nov.</title>
        <authorList>
            <person name="Pankratov T."/>
        </authorList>
    </citation>
    <scope>NUCLEOTIDE SEQUENCE [LARGE SCALE GENOMIC DNA]</scope>
    <source>
        <strain evidence="18 19">RmlP001</strain>
    </source>
</reference>
<dbReference type="GO" id="GO:0009398">
    <property type="term" value="P:FMN biosynthetic process"/>
    <property type="evidence" value="ECO:0007669"/>
    <property type="project" value="UniProtKB-UniRule"/>
</dbReference>
<dbReference type="InterPro" id="IPR015865">
    <property type="entry name" value="Riboflavin_kinase_bac/euk"/>
</dbReference>
<sequence>MGRIRDGPQAGPQAGGARPPNWGRSLDVPSAPGPRLIAPLPPRFIVAEDPDAPPPGLGGAVVAIGNFDGVHRGHQAVIARARALAAELGRPTAVLTFEPHPADYFAGGPTIFRITPPAAKALALSRLGTVDGMVVRSFDAGFAALGAEAFVADILVRRLGIAAAVVGYDFHFGKGRSGTPAFLAEAGLRHGFAVAIIDKIVADAQGDLAAVSSTAIRRALEAGDVARAATLLGRHHFVLGPVVHGEKLGRTLGFPTANLRLDPAAKLAHGIYAVRVRTAAGTFDGVASYGRRPTFDNGAPLLESFLFDFSGDLYGQDIEVDFVAWIRGEEKFASAEALMARMTVDADEARGLLAGTGPAR</sequence>
<evidence type="ECO:0000256" key="7">
    <source>
        <dbReference type="ARBA" id="ARBA00022695"/>
    </source>
</evidence>
<protein>
    <recommendedName>
        <fullName evidence="15">Riboflavin biosynthesis protein</fullName>
    </recommendedName>
    <domain>
        <recommendedName>
            <fullName evidence="15">Riboflavin kinase</fullName>
            <ecNumber evidence="15">2.7.1.26</ecNumber>
        </recommendedName>
        <alternativeName>
            <fullName evidence="15">Flavokinase</fullName>
        </alternativeName>
    </domain>
    <domain>
        <recommendedName>
            <fullName evidence="15">FMN adenylyltransferase</fullName>
            <ecNumber evidence="15">2.7.7.2</ecNumber>
        </recommendedName>
        <alternativeName>
            <fullName evidence="15">FAD pyrophosphorylase</fullName>
        </alternativeName>
        <alternativeName>
            <fullName evidence="15">FAD synthase</fullName>
        </alternativeName>
    </domain>
</protein>
<dbReference type="AlphaFoldDB" id="A0A4Q2R958"/>
<organism evidence="18 19">
    <name type="scientific">Lichenibacterium ramalinae</name>
    <dbReference type="NCBI Taxonomy" id="2316527"/>
    <lineage>
        <taxon>Bacteria</taxon>
        <taxon>Pseudomonadati</taxon>
        <taxon>Pseudomonadota</taxon>
        <taxon>Alphaproteobacteria</taxon>
        <taxon>Hyphomicrobiales</taxon>
        <taxon>Lichenihabitantaceae</taxon>
        <taxon>Lichenibacterium</taxon>
    </lineage>
</organism>
<keyword evidence="12" id="KW-0511">Multifunctional enzyme</keyword>
<dbReference type="FunFam" id="3.40.50.620:FF:000021">
    <property type="entry name" value="Riboflavin biosynthesis protein"/>
    <property type="match status" value="1"/>
</dbReference>
<feature type="region of interest" description="Disordered" evidence="16">
    <location>
        <begin position="1"/>
        <end position="30"/>
    </location>
</feature>
<dbReference type="SUPFAM" id="SSF82114">
    <property type="entry name" value="Riboflavin kinase-like"/>
    <property type="match status" value="1"/>
</dbReference>
<dbReference type="SMART" id="SM00904">
    <property type="entry name" value="Flavokinase"/>
    <property type="match status" value="1"/>
</dbReference>
<evidence type="ECO:0000256" key="10">
    <source>
        <dbReference type="ARBA" id="ARBA00022827"/>
    </source>
</evidence>
<dbReference type="EMBL" id="QYBC01000015">
    <property type="protein sequence ID" value="RYB03325.1"/>
    <property type="molecule type" value="Genomic_DNA"/>
</dbReference>
<proteinExistence type="inferred from homology"/>
<dbReference type="UniPathway" id="UPA00276">
    <property type="reaction ID" value="UER00406"/>
</dbReference>
<dbReference type="GO" id="GO:0005524">
    <property type="term" value="F:ATP binding"/>
    <property type="evidence" value="ECO:0007669"/>
    <property type="project" value="UniProtKB-UniRule"/>
</dbReference>
<comment type="pathway">
    <text evidence="3 15">Cofactor biosynthesis; FMN biosynthesis; FMN from riboflavin (ATP route): step 1/1.</text>
</comment>
<name>A0A4Q2R958_9HYPH</name>
<evidence type="ECO:0000256" key="2">
    <source>
        <dbReference type="ARBA" id="ARBA00004726"/>
    </source>
</evidence>
<evidence type="ECO:0000256" key="15">
    <source>
        <dbReference type="PIRNR" id="PIRNR004491"/>
    </source>
</evidence>
<dbReference type="PANTHER" id="PTHR22749">
    <property type="entry name" value="RIBOFLAVIN KINASE/FMN ADENYLYLTRANSFERASE"/>
    <property type="match status" value="1"/>
</dbReference>
<evidence type="ECO:0000256" key="14">
    <source>
        <dbReference type="ARBA" id="ARBA00049494"/>
    </source>
</evidence>
<dbReference type="Proteomes" id="UP000289411">
    <property type="component" value="Unassembled WGS sequence"/>
</dbReference>
<dbReference type="OrthoDB" id="9803667at2"/>
<feature type="compositionally biased region" description="Low complexity" evidence="16">
    <location>
        <begin position="7"/>
        <end position="20"/>
    </location>
</feature>
<comment type="function">
    <text evidence="1">Catalyzes the phosphorylation of riboflavin to FMN followed by the adenylation of FMN to FAD.</text>
</comment>
<dbReference type="GO" id="GO:0006747">
    <property type="term" value="P:FAD biosynthetic process"/>
    <property type="evidence" value="ECO:0007669"/>
    <property type="project" value="UniProtKB-UniRule"/>
</dbReference>
<dbReference type="InterPro" id="IPR002606">
    <property type="entry name" value="Riboflavin_kinase_bac"/>
</dbReference>
<comment type="catalytic activity">
    <reaction evidence="13 15">
        <text>riboflavin + ATP = FMN + ADP + H(+)</text>
        <dbReference type="Rhea" id="RHEA:14357"/>
        <dbReference type="ChEBI" id="CHEBI:15378"/>
        <dbReference type="ChEBI" id="CHEBI:30616"/>
        <dbReference type="ChEBI" id="CHEBI:57986"/>
        <dbReference type="ChEBI" id="CHEBI:58210"/>
        <dbReference type="ChEBI" id="CHEBI:456216"/>
        <dbReference type="EC" id="2.7.1.26"/>
    </reaction>
</comment>
<evidence type="ECO:0000313" key="19">
    <source>
        <dbReference type="Proteomes" id="UP000289411"/>
    </source>
</evidence>
<dbReference type="GO" id="GO:0003919">
    <property type="term" value="F:FMN adenylyltransferase activity"/>
    <property type="evidence" value="ECO:0007669"/>
    <property type="project" value="UniProtKB-UniRule"/>
</dbReference>
<keyword evidence="10 15" id="KW-0274">FAD</keyword>
<dbReference type="NCBIfam" id="TIGR00083">
    <property type="entry name" value="ribF"/>
    <property type="match status" value="1"/>
</dbReference>
<keyword evidence="5 15" id="KW-0288">FMN</keyword>
<dbReference type="EC" id="2.7.1.26" evidence="15"/>
<gene>
    <name evidence="18" type="ORF">D3272_17430</name>
</gene>
<dbReference type="Pfam" id="PF06574">
    <property type="entry name" value="FAD_syn"/>
    <property type="match status" value="1"/>
</dbReference>
<evidence type="ECO:0000256" key="12">
    <source>
        <dbReference type="ARBA" id="ARBA00023268"/>
    </source>
</evidence>
<evidence type="ECO:0000256" key="6">
    <source>
        <dbReference type="ARBA" id="ARBA00022679"/>
    </source>
</evidence>
<evidence type="ECO:0000256" key="1">
    <source>
        <dbReference type="ARBA" id="ARBA00002121"/>
    </source>
</evidence>
<evidence type="ECO:0000256" key="8">
    <source>
        <dbReference type="ARBA" id="ARBA00022741"/>
    </source>
</evidence>
<dbReference type="Gene3D" id="2.40.30.30">
    <property type="entry name" value="Riboflavin kinase-like"/>
    <property type="match status" value="1"/>
</dbReference>
<dbReference type="InterPro" id="IPR023468">
    <property type="entry name" value="Riboflavin_kinase"/>
</dbReference>
<comment type="caution">
    <text evidence="18">The sequence shown here is derived from an EMBL/GenBank/DDBJ whole genome shotgun (WGS) entry which is preliminary data.</text>
</comment>
<comment type="similarity">
    <text evidence="15">Belongs to the ribF family.</text>
</comment>
<evidence type="ECO:0000256" key="16">
    <source>
        <dbReference type="SAM" id="MobiDB-lite"/>
    </source>
</evidence>
<dbReference type="InterPro" id="IPR014729">
    <property type="entry name" value="Rossmann-like_a/b/a_fold"/>
</dbReference>
<dbReference type="CDD" id="cd02064">
    <property type="entry name" value="FAD_synthetase_N"/>
    <property type="match status" value="1"/>
</dbReference>
<dbReference type="PANTHER" id="PTHR22749:SF6">
    <property type="entry name" value="RIBOFLAVIN KINASE"/>
    <property type="match status" value="1"/>
</dbReference>